<evidence type="ECO:0000259" key="2">
    <source>
        <dbReference type="PROSITE" id="PS50940"/>
    </source>
</evidence>
<feature type="domain" description="Chitin-binding type-2" evidence="2">
    <location>
        <begin position="415"/>
        <end position="474"/>
    </location>
</feature>
<evidence type="ECO:0000313" key="4">
    <source>
        <dbReference type="Proteomes" id="UP001516400"/>
    </source>
</evidence>
<dbReference type="InterPro" id="IPR002557">
    <property type="entry name" value="Chitin-bd_dom"/>
</dbReference>
<dbReference type="Pfam" id="PF01607">
    <property type="entry name" value="CBM_14"/>
    <property type="match status" value="1"/>
</dbReference>
<protein>
    <recommendedName>
        <fullName evidence="2">Chitin-binding type-2 domain-containing protein</fullName>
    </recommendedName>
</protein>
<gene>
    <name evidence="3" type="ORF">HHI36_016292</name>
</gene>
<feature type="compositionally biased region" description="Low complexity" evidence="1">
    <location>
        <begin position="546"/>
        <end position="557"/>
    </location>
</feature>
<reference evidence="3 4" key="1">
    <citation type="journal article" date="2021" name="BMC Biol.">
        <title>Horizontally acquired antibacterial genes associated with adaptive radiation of ladybird beetles.</title>
        <authorList>
            <person name="Li H.S."/>
            <person name="Tang X.F."/>
            <person name="Huang Y.H."/>
            <person name="Xu Z.Y."/>
            <person name="Chen M.L."/>
            <person name="Du X.Y."/>
            <person name="Qiu B.Y."/>
            <person name="Chen P.T."/>
            <person name="Zhang W."/>
            <person name="Slipinski A."/>
            <person name="Escalona H.E."/>
            <person name="Waterhouse R.M."/>
            <person name="Zwick A."/>
            <person name="Pang H."/>
        </authorList>
    </citation>
    <scope>NUCLEOTIDE SEQUENCE [LARGE SCALE GENOMIC DNA]</scope>
    <source>
        <strain evidence="3">SYSU2018</strain>
    </source>
</reference>
<dbReference type="InterPro" id="IPR052976">
    <property type="entry name" value="Scoloptoxin-like"/>
</dbReference>
<feature type="compositionally biased region" description="Acidic residues" evidence="1">
    <location>
        <begin position="536"/>
        <end position="545"/>
    </location>
</feature>
<dbReference type="Proteomes" id="UP001516400">
    <property type="component" value="Unassembled WGS sequence"/>
</dbReference>
<organism evidence="3 4">
    <name type="scientific">Cryptolaemus montrouzieri</name>
    <dbReference type="NCBI Taxonomy" id="559131"/>
    <lineage>
        <taxon>Eukaryota</taxon>
        <taxon>Metazoa</taxon>
        <taxon>Ecdysozoa</taxon>
        <taxon>Arthropoda</taxon>
        <taxon>Hexapoda</taxon>
        <taxon>Insecta</taxon>
        <taxon>Pterygota</taxon>
        <taxon>Neoptera</taxon>
        <taxon>Endopterygota</taxon>
        <taxon>Coleoptera</taxon>
        <taxon>Polyphaga</taxon>
        <taxon>Cucujiformia</taxon>
        <taxon>Coccinelloidea</taxon>
        <taxon>Coccinellidae</taxon>
        <taxon>Scymninae</taxon>
        <taxon>Scymnini</taxon>
        <taxon>Cryptolaemus</taxon>
    </lineage>
</organism>
<proteinExistence type="predicted"/>
<dbReference type="PANTHER" id="PTHR22933">
    <property type="entry name" value="FI18007P1-RELATED"/>
    <property type="match status" value="1"/>
</dbReference>
<accession>A0ABD2NJ99</accession>
<sequence length="557" mass="64670">LLPLSSEISINIHEQLQEESSIEKSTRSIEYNHPDNYPDHEAFDSRKLQLPQYQKTNRYHVYVPSEVPRQTQKSYNGYSVVENGIVTPFLKANALQGPFIPIVKKTNKINHVDTQKQRNDQKIYYGKLWELKPQYQIEQGNQPTHTHTSGNYPTLYKIQPDKTVIRTYSPVKIDVPTRDEYQTNITQNVIEIQNDVQPHFYKQKITEVHSNGNYGEKQKQPAYRVPILLIQRPSYSEEVIRKPSKPVIYVRTRPQKPYFEYSENLKSYSSPIVEENYVAQKFVNPPKYQNVHVPLPEYPHDYQQNYYEYQTEDVRQNPNTNSLGVILKQLQKDNALPQTLTVNNIDNSIRTLVKILNSLKKNQRPLKPIVVAEENDKYISREIIADTYPKDHQEGGTPGISGVDYPALDAIPPTSFDCKTQRYKGFFGDPETNCQVWHYCDLNGGQASFLCPNGTIFSQVALTCDWWYNVKCSSTPQLYVLNERLYKYILPFAPKFPEDYTGPLVDKYLALKFMEMEEKMERERKGKQNKTKETTPEDDSTEEPTEVTAETATIIPN</sequence>
<dbReference type="EMBL" id="JABFTP020000124">
    <property type="protein sequence ID" value="KAL3278766.1"/>
    <property type="molecule type" value="Genomic_DNA"/>
</dbReference>
<feature type="non-terminal residue" evidence="3">
    <location>
        <position position="1"/>
    </location>
</feature>
<dbReference type="PANTHER" id="PTHR22933:SF18">
    <property type="match status" value="1"/>
</dbReference>
<dbReference type="AlphaFoldDB" id="A0ABD2NJ99"/>
<dbReference type="PROSITE" id="PS50940">
    <property type="entry name" value="CHIT_BIND_II"/>
    <property type="match status" value="1"/>
</dbReference>
<dbReference type="Gene3D" id="2.170.140.10">
    <property type="entry name" value="Chitin binding domain"/>
    <property type="match status" value="1"/>
</dbReference>
<feature type="region of interest" description="Disordered" evidence="1">
    <location>
        <begin position="520"/>
        <end position="557"/>
    </location>
</feature>
<dbReference type="InterPro" id="IPR036508">
    <property type="entry name" value="Chitin-bd_dom_sf"/>
</dbReference>
<feature type="compositionally biased region" description="Basic and acidic residues" evidence="1">
    <location>
        <begin position="520"/>
        <end position="535"/>
    </location>
</feature>
<dbReference type="SMART" id="SM00494">
    <property type="entry name" value="ChtBD2"/>
    <property type="match status" value="1"/>
</dbReference>
<keyword evidence="4" id="KW-1185">Reference proteome</keyword>
<evidence type="ECO:0000256" key="1">
    <source>
        <dbReference type="SAM" id="MobiDB-lite"/>
    </source>
</evidence>
<comment type="caution">
    <text evidence="3">The sequence shown here is derived from an EMBL/GenBank/DDBJ whole genome shotgun (WGS) entry which is preliminary data.</text>
</comment>
<dbReference type="SUPFAM" id="SSF57625">
    <property type="entry name" value="Invertebrate chitin-binding proteins"/>
    <property type="match status" value="1"/>
</dbReference>
<name>A0ABD2NJ99_9CUCU</name>
<evidence type="ECO:0000313" key="3">
    <source>
        <dbReference type="EMBL" id="KAL3278766.1"/>
    </source>
</evidence>